<dbReference type="Proteomes" id="UP000488299">
    <property type="component" value="Unassembled WGS sequence"/>
</dbReference>
<evidence type="ECO:0000256" key="2">
    <source>
        <dbReference type="SAM" id="MobiDB-lite"/>
    </source>
</evidence>
<feature type="compositionally biased region" description="Basic and acidic residues" evidence="2">
    <location>
        <begin position="958"/>
        <end position="967"/>
    </location>
</feature>
<evidence type="ECO:0000256" key="1">
    <source>
        <dbReference type="ARBA" id="ARBA00022729"/>
    </source>
</evidence>
<feature type="compositionally biased region" description="Polar residues" evidence="2">
    <location>
        <begin position="939"/>
        <end position="955"/>
    </location>
</feature>
<evidence type="ECO:0000259" key="3">
    <source>
        <dbReference type="Pfam" id="PF13205"/>
    </source>
</evidence>
<reference evidence="4 5" key="1">
    <citation type="submission" date="2019-10" db="EMBL/GenBank/DDBJ databases">
        <title>Rudanella paleaurantiibacter sp. nov., isolated from sludge.</title>
        <authorList>
            <person name="Xu S.Q."/>
        </authorList>
    </citation>
    <scope>NUCLEOTIDE SEQUENCE [LARGE SCALE GENOMIC DNA]</scope>
    <source>
        <strain evidence="4 5">HX-22-17</strain>
    </source>
</reference>
<sequence>MAFSQAVTKAFVGLNPALSDYKAGFRPVPFLYPTMTNRYAPSAQMAFLGLLLHCLFTFSIQAATSPTDPPKATAHALLAPVAYSEPGSPFPALAGFQRRLFFDADNDGDIDILYQTTTTLGSGIGLNLNDGSGGFNTTHTATEGTGLFTSGPLNGIALREVSNPNSTTGLVALDYDNDGDTDLYETTSSSTGRILRNNNGSFSVQTSPFPALASFARRLFFDADNDGDVDILYQSTTVATNSIALRLNNGSGDFGTLFSASDGTGLFSSGPLNGITIREVNGPTSNTALVAVDYDNDGDTDLYETVAGGAGRVLRNNNGSFSVQTSPFPTIAAFRRQVFFDVDSDGDIDILYQTGTTAGNDIGLRLNNGSGDFSNIISATNGSGSFPSGPLSGISFQTIGSTNSAALYAIDYDNDGDTDLFEGTASSAGRIIRQNESPPVISSTNPANNATNVSITANLVLTFNRSMAKGTGNLYLVRTSNNSIVETIPVTSAQVTGSGTTWTVNPNSTLASLTNYALRADEGTFFDADGRIFRGILTNTIFNFTTGCTPPSVSINPNSAVLTCTQPTQTLTAIGTGTFRWSTTATTPTITVNTTGTFSVTLTDANGCTATASSNITSNTTAPGATLAASGPLNCTATSVTLTAGTTSGTSFAFSSGAVQVGGASGPTATVSSAGLYSVTVTGTNGCTSVASTNVAQNNTITGFTVSGSGSACSGSTVLLTANGCTGGTVAWPGGVVGSTFSASLTGSYTATCTIGTCTTTATGTATINTPAFAAAPTLSTNTPLPGQALSLSYAATQCPFNNAGPFSVELSTDNFASQTALTPTTSTSTELTVDLPGTLLAGTAYQLRVVYQTNTFSPPASLTVQAPVALSISASQTSVCIGNTIQLTATGCPDGEVHWSTGETGASIVVSLTATSTISASCVVAPPPTRDAFAPGKAQTSVQPQTLPKRSSQPAEAIDRRRFPNR</sequence>
<dbReference type="Pfam" id="PF13517">
    <property type="entry name" value="FG-GAP_3"/>
    <property type="match status" value="2"/>
</dbReference>
<keyword evidence="5" id="KW-1185">Reference proteome</keyword>
<dbReference type="InterPro" id="IPR032812">
    <property type="entry name" value="SbsA_Ig"/>
</dbReference>
<feature type="domain" description="SbsA Ig-like" evidence="3">
    <location>
        <begin position="436"/>
        <end position="546"/>
    </location>
</feature>
<name>A0A7J5U4J4_9BACT</name>
<gene>
    <name evidence="4" type="ORF">F5984_02095</name>
</gene>
<dbReference type="AlphaFoldDB" id="A0A7J5U4J4"/>
<dbReference type="PANTHER" id="PTHR44103:SF1">
    <property type="entry name" value="PROPROTEIN CONVERTASE P"/>
    <property type="match status" value="1"/>
</dbReference>
<proteinExistence type="predicted"/>
<dbReference type="PANTHER" id="PTHR44103">
    <property type="entry name" value="PROPROTEIN CONVERTASE P"/>
    <property type="match status" value="1"/>
</dbReference>
<keyword evidence="1" id="KW-0732">Signal</keyword>
<dbReference type="SUPFAM" id="SSF69318">
    <property type="entry name" value="Integrin alpha N-terminal domain"/>
    <property type="match status" value="1"/>
</dbReference>
<dbReference type="Pfam" id="PF13205">
    <property type="entry name" value="Big_5"/>
    <property type="match status" value="1"/>
</dbReference>
<dbReference type="EMBL" id="WELI01000001">
    <property type="protein sequence ID" value="KAB7732764.1"/>
    <property type="molecule type" value="Genomic_DNA"/>
</dbReference>
<organism evidence="4 5">
    <name type="scientific">Rudanella paleaurantiibacter</name>
    <dbReference type="NCBI Taxonomy" id="2614655"/>
    <lineage>
        <taxon>Bacteria</taxon>
        <taxon>Pseudomonadati</taxon>
        <taxon>Bacteroidota</taxon>
        <taxon>Cytophagia</taxon>
        <taxon>Cytophagales</taxon>
        <taxon>Cytophagaceae</taxon>
        <taxon>Rudanella</taxon>
    </lineage>
</organism>
<evidence type="ECO:0000313" key="4">
    <source>
        <dbReference type="EMBL" id="KAB7732764.1"/>
    </source>
</evidence>
<dbReference type="InterPro" id="IPR028994">
    <property type="entry name" value="Integrin_alpha_N"/>
</dbReference>
<accession>A0A7J5U4J4</accession>
<feature type="region of interest" description="Disordered" evidence="2">
    <location>
        <begin position="931"/>
        <end position="967"/>
    </location>
</feature>
<dbReference type="InterPro" id="IPR013517">
    <property type="entry name" value="FG-GAP"/>
</dbReference>
<comment type="caution">
    <text evidence="4">The sequence shown here is derived from an EMBL/GenBank/DDBJ whole genome shotgun (WGS) entry which is preliminary data.</text>
</comment>
<protein>
    <recommendedName>
        <fullName evidence="3">SbsA Ig-like domain-containing protein</fullName>
    </recommendedName>
</protein>
<evidence type="ECO:0000313" key="5">
    <source>
        <dbReference type="Proteomes" id="UP000488299"/>
    </source>
</evidence>